<dbReference type="InterPro" id="IPR036390">
    <property type="entry name" value="WH_DNA-bd_sf"/>
</dbReference>
<dbReference type="GO" id="GO:0003700">
    <property type="term" value="F:DNA-binding transcription factor activity"/>
    <property type="evidence" value="ECO:0007669"/>
    <property type="project" value="InterPro"/>
</dbReference>
<dbReference type="PANTHER" id="PTHR30419:SF8">
    <property type="entry name" value="NITROGEN ASSIMILATION TRANSCRIPTIONAL ACTIVATOR-RELATED"/>
    <property type="match status" value="1"/>
</dbReference>
<dbReference type="InterPro" id="IPR036388">
    <property type="entry name" value="WH-like_DNA-bd_sf"/>
</dbReference>
<dbReference type="Gene3D" id="1.10.10.10">
    <property type="entry name" value="Winged helix-like DNA-binding domain superfamily/Winged helix DNA-binding domain"/>
    <property type="match status" value="1"/>
</dbReference>
<name>A0A853FWZ2_9BURK</name>
<dbReference type="Gene3D" id="3.40.190.10">
    <property type="entry name" value="Periplasmic binding protein-like II"/>
    <property type="match status" value="2"/>
</dbReference>
<comment type="caution">
    <text evidence="6">The sequence shown here is derived from an EMBL/GenBank/DDBJ whole genome shotgun (WGS) entry which is preliminary data.</text>
</comment>
<feature type="domain" description="HTH lysR-type" evidence="5">
    <location>
        <begin position="18"/>
        <end position="70"/>
    </location>
</feature>
<dbReference type="SUPFAM" id="SSF53850">
    <property type="entry name" value="Periplasmic binding protein-like II"/>
    <property type="match status" value="1"/>
</dbReference>
<keyword evidence="3" id="KW-0238">DNA-binding</keyword>
<evidence type="ECO:0000313" key="6">
    <source>
        <dbReference type="EMBL" id="NYT49113.1"/>
    </source>
</evidence>
<dbReference type="Proteomes" id="UP000559809">
    <property type="component" value="Unassembled WGS sequence"/>
</dbReference>
<dbReference type="Pfam" id="PF00126">
    <property type="entry name" value="HTH_1"/>
    <property type="match status" value="1"/>
</dbReference>
<keyword evidence="2" id="KW-0805">Transcription regulation</keyword>
<evidence type="ECO:0000256" key="3">
    <source>
        <dbReference type="ARBA" id="ARBA00023125"/>
    </source>
</evidence>
<dbReference type="PANTHER" id="PTHR30419">
    <property type="entry name" value="HTH-TYPE TRANSCRIPTIONAL REGULATOR YBHD"/>
    <property type="match status" value="1"/>
</dbReference>
<accession>A0A853FWZ2</accession>
<dbReference type="EMBL" id="JACCEM010000003">
    <property type="protein sequence ID" value="NYT49113.1"/>
    <property type="molecule type" value="Genomic_DNA"/>
</dbReference>
<evidence type="ECO:0000256" key="1">
    <source>
        <dbReference type="ARBA" id="ARBA00009437"/>
    </source>
</evidence>
<evidence type="ECO:0000259" key="5">
    <source>
        <dbReference type="PROSITE" id="PS50931"/>
    </source>
</evidence>
<gene>
    <name evidence="6" type="ORF">H0A72_07285</name>
</gene>
<sequence>MTKASSIRLDATASLLRLRMFAVVAEEGSLTRAAVHLDSDVAALSRQISALEQQCGTRLFNRTGRGVSLSEAGLRIYPQVQALLAEASLLEETIREQADVVRGSVTLVMMPSIAATLVGRVFTVLRDTHPDVHIKVMEGASGKVVEWLADGRADIGLLYRYKLPLPRGEEALASVDAHLVGPPGDRATANETVDFRALASVPLVLPSYPNGLRRELDTLARTAGIVLAPVLESESLALLKSLAMNHGLNVVLSVHAIEEELAAGKLQASRIVGPSVRSTISIAFGKAKSPGRAVELVSRSIRRLLTEVVHEPPLGNRPHEQSARS</sequence>
<proteinExistence type="inferred from homology"/>
<protein>
    <submittedName>
        <fullName evidence="6">LysR family transcriptional regulator</fullName>
    </submittedName>
</protein>
<dbReference type="RefSeq" id="WP_180154397.1">
    <property type="nucleotide sequence ID" value="NZ_JACCEM010000003.1"/>
</dbReference>
<keyword evidence="4" id="KW-0804">Transcription</keyword>
<dbReference type="Pfam" id="PF03466">
    <property type="entry name" value="LysR_substrate"/>
    <property type="match status" value="1"/>
</dbReference>
<dbReference type="FunFam" id="1.10.10.10:FF:000001">
    <property type="entry name" value="LysR family transcriptional regulator"/>
    <property type="match status" value="1"/>
</dbReference>
<evidence type="ECO:0000256" key="2">
    <source>
        <dbReference type="ARBA" id="ARBA00023015"/>
    </source>
</evidence>
<organism evidence="6 7">
    <name type="scientific">Parapusillimonas granuli</name>
    <dbReference type="NCBI Taxonomy" id="380911"/>
    <lineage>
        <taxon>Bacteria</taxon>
        <taxon>Pseudomonadati</taxon>
        <taxon>Pseudomonadota</taxon>
        <taxon>Betaproteobacteria</taxon>
        <taxon>Burkholderiales</taxon>
        <taxon>Alcaligenaceae</taxon>
        <taxon>Parapusillimonas</taxon>
    </lineage>
</organism>
<evidence type="ECO:0000313" key="7">
    <source>
        <dbReference type="Proteomes" id="UP000559809"/>
    </source>
</evidence>
<keyword evidence="7" id="KW-1185">Reference proteome</keyword>
<dbReference type="InterPro" id="IPR050950">
    <property type="entry name" value="HTH-type_LysR_regulators"/>
</dbReference>
<dbReference type="AlphaFoldDB" id="A0A853FWZ2"/>
<evidence type="ECO:0000256" key="4">
    <source>
        <dbReference type="ARBA" id="ARBA00023163"/>
    </source>
</evidence>
<comment type="similarity">
    <text evidence="1">Belongs to the LysR transcriptional regulatory family.</text>
</comment>
<dbReference type="InterPro" id="IPR000847">
    <property type="entry name" value="LysR_HTH_N"/>
</dbReference>
<reference evidence="6 7" key="1">
    <citation type="submission" date="2020-07" db="EMBL/GenBank/DDBJ databases">
        <title>Taxonomic revisions and descriptions of new bacterial species based on genomic comparisons in the high-G+C-content subgroup of the family Alcaligenaceae.</title>
        <authorList>
            <person name="Szabo A."/>
            <person name="Felfoldi T."/>
        </authorList>
    </citation>
    <scope>NUCLEOTIDE SEQUENCE [LARGE SCALE GENOMIC DNA]</scope>
    <source>
        <strain evidence="6 7">LMG 24012</strain>
    </source>
</reference>
<dbReference type="PROSITE" id="PS50931">
    <property type="entry name" value="HTH_LYSR"/>
    <property type="match status" value="1"/>
</dbReference>
<dbReference type="GO" id="GO:0003677">
    <property type="term" value="F:DNA binding"/>
    <property type="evidence" value="ECO:0007669"/>
    <property type="project" value="UniProtKB-KW"/>
</dbReference>
<dbReference type="SUPFAM" id="SSF46785">
    <property type="entry name" value="Winged helix' DNA-binding domain"/>
    <property type="match status" value="1"/>
</dbReference>
<dbReference type="InterPro" id="IPR005119">
    <property type="entry name" value="LysR_subst-bd"/>
</dbReference>
<dbReference type="GO" id="GO:0005829">
    <property type="term" value="C:cytosol"/>
    <property type="evidence" value="ECO:0007669"/>
    <property type="project" value="TreeGrafter"/>
</dbReference>